<evidence type="ECO:0000313" key="2">
    <source>
        <dbReference type="Proteomes" id="UP000190777"/>
    </source>
</evidence>
<reference evidence="1 2" key="1">
    <citation type="submission" date="2017-03" db="EMBL/GenBank/DDBJ databases">
        <title>Draft genome sequence of Moraxella equi CCUG 4950T type strain.</title>
        <authorList>
            <person name="Salva-Serra F."/>
            <person name="Engstrom-Jakobsson H."/>
            <person name="Thorell K."/>
            <person name="Jaen-Luchoro D."/>
            <person name="Gonzales-Siles L."/>
            <person name="Karlsson R."/>
            <person name="Yazdan S."/>
            <person name="Boulund F."/>
            <person name="Johnning A."/>
            <person name="Engstrand L."/>
            <person name="Kristiansson E."/>
            <person name="Moore E."/>
        </authorList>
    </citation>
    <scope>NUCLEOTIDE SEQUENCE [LARGE SCALE GENOMIC DNA]</scope>
    <source>
        <strain evidence="1 2">CCUG 4950</strain>
    </source>
</reference>
<keyword evidence="2" id="KW-1185">Reference proteome</keyword>
<protein>
    <submittedName>
        <fullName evidence="1">Uncharacterized protein</fullName>
    </submittedName>
</protein>
<sequence length="60" mass="7351">MGLVELEQRHVSRSFSKTAYLCRYLKFVKIYDKKFILSSSLFKKIFYKKWFAILLIYLTF</sequence>
<dbReference type="Proteomes" id="UP000190777">
    <property type="component" value="Unassembled WGS sequence"/>
</dbReference>
<accession>A0ABX3NJQ6</accession>
<organism evidence="1 2">
    <name type="scientific">Moraxella equi</name>
    <dbReference type="NCBI Taxonomy" id="60442"/>
    <lineage>
        <taxon>Bacteria</taxon>
        <taxon>Pseudomonadati</taxon>
        <taxon>Pseudomonadota</taxon>
        <taxon>Gammaproteobacteria</taxon>
        <taxon>Moraxellales</taxon>
        <taxon>Moraxellaceae</taxon>
        <taxon>Moraxella</taxon>
    </lineage>
</organism>
<comment type="caution">
    <text evidence="1">The sequence shown here is derived from an EMBL/GenBank/DDBJ whole genome shotgun (WGS) entry which is preliminary data.</text>
</comment>
<name>A0ABX3NJQ6_9GAMM</name>
<evidence type="ECO:0000313" key="1">
    <source>
        <dbReference type="EMBL" id="OPH39721.1"/>
    </source>
</evidence>
<proteinExistence type="predicted"/>
<gene>
    <name evidence="1" type="ORF">B5J93_02840</name>
</gene>
<dbReference type="EMBL" id="MXAP01000026">
    <property type="protein sequence ID" value="OPH39721.1"/>
    <property type="molecule type" value="Genomic_DNA"/>
</dbReference>